<evidence type="ECO:0000256" key="2">
    <source>
        <dbReference type="RuleBase" id="RU003616"/>
    </source>
</evidence>
<proteinExistence type="inferred from homology"/>
<dbReference type="Proteomes" id="UP000825729">
    <property type="component" value="Unassembled WGS sequence"/>
</dbReference>
<gene>
    <name evidence="4" type="ORF">H6P81_004998</name>
</gene>
<evidence type="ECO:0000313" key="4">
    <source>
        <dbReference type="EMBL" id="KAG9452094.1"/>
    </source>
</evidence>
<dbReference type="SUPFAM" id="SSF49764">
    <property type="entry name" value="HSP20-like chaperones"/>
    <property type="match status" value="1"/>
</dbReference>
<reference evidence="4 5" key="1">
    <citation type="submission" date="2021-07" db="EMBL/GenBank/DDBJ databases">
        <title>The Aristolochia fimbriata genome: insights into angiosperm evolution, floral development and chemical biosynthesis.</title>
        <authorList>
            <person name="Jiao Y."/>
        </authorList>
    </citation>
    <scope>NUCLEOTIDE SEQUENCE [LARGE SCALE GENOMIC DNA]</scope>
    <source>
        <strain evidence="4">IBCAS-2021</strain>
        <tissue evidence="4">Leaf</tissue>
    </source>
</reference>
<comment type="similarity">
    <text evidence="1 2">Belongs to the small heat shock protein (HSP20) family.</text>
</comment>
<protein>
    <recommendedName>
        <fullName evidence="3">SHSP domain-containing protein</fullName>
    </recommendedName>
</protein>
<dbReference type="Gene3D" id="2.60.40.790">
    <property type="match status" value="1"/>
</dbReference>
<dbReference type="EMBL" id="JAINDJ010000003">
    <property type="protein sequence ID" value="KAG9452094.1"/>
    <property type="molecule type" value="Genomic_DNA"/>
</dbReference>
<name>A0AAV7EUM6_ARIFI</name>
<dbReference type="InterPro" id="IPR002068">
    <property type="entry name" value="A-crystallin/Hsp20_dom"/>
</dbReference>
<feature type="domain" description="SHSP" evidence="3">
    <location>
        <begin position="12"/>
        <end position="108"/>
    </location>
</feature>
<organism evidence="4 5">
    <name type="scientific">Aristolochia fimbriata</name>
    <name type="common">White veined hardy Dutchman's pipe vine</name>
    <dbReference type="NCBI Taxonomy" id="158543"/>
    <lineage>
        <taxon>Eukaryota</taxon>
        <taxon>Viridiplantae</taxon>
        <taxon>Streptophyta</taxon>
        <taxon>Embryophyta</taxon>
        <taxon>Tracheophyta</taxon>
        <taxon>Spermatophyta</taxon>
        <taxon>Magnoliopsida</taxon>
        <taxon>Magnoliidae</taxon>
        <taxon>Piperales</taxon>
        <taxon>Aristolochiaceae</taxon>
        <taxon>Aristolochia</taxon>
    </lineage>
</organism>
<evidence type="ECO:0000313" key="5">
    <source>
        <dbReference type="Proteomes" id="UP000825729"/>
    </source>
</evidence>
<dbReference type="CDD" id="cd00298">
    <property type="entry name" value="ACD_sHsps_p23-like"/>
    <property type="match status" value="1"/>
</dbReference>
<comment type="caution">
    <text evidence="4">The sequence shown here is derived from an EMBL/GenBank/DDBJ whole genome shotgun (WGS) entry which is preliminary data.</text>
</comment>
<accession>A0AAV7EUM6</accession>
<dbReference type="PROSITE" id="PS01031">
    <property type="entry name" value="SHSP"/>
    <property type="match status" value="1"/>
</dbReference>
<keyword evidence="5" id="KW-1185">Reference proteome</keyword>
<dbReference type="AlphaFoldDB" id="A0AAV7EUM6"/>
<evidence type="ECO:0000256" key="1">
    <source>
        <dbReference type="PROSITE-ProRule" id="PRU00285"/>
    </source>
</evidence>
<evidence type="ECO:0000259" key="3">
    <source>
        <dbReference type="PROSITE" id="PS01031"/>
    </source>
</evidence>
<dbReference type="InterPro" id="IPR008978">
    <property type="entry name" value="HSP20-like_chaperone"/>
</dbReference>
<dbReference type="Pfam" id="PF00011">
    <property type="entry name" value="HSP20"/>
    <property type="match status" value="1"/>
</dbReference>
<sequence length="108" mass="12400">MGAACGRLLPFPSYQDLEPPFECYSDSGNEILYMRLPGFRREELSVRLDDHGNLEVTGKRRVGEKEWVRFGRNFRVEGVFDPDDVRAMFEDEALYVVVPVVLRRMGGA</sequence>